<evidence type="ECO:0000313" key="2">
    <source>
        <dbReference type="Proteomes" id="UP000184499"/>
    </source>
</evidence>
<evidence type="ECO:0000313" key="1">
    <source>
        <dbReference type="EMBL" id="OJJ74303.1"/>
    </source>
</evidence>
<keyword evidence="2" id="KW-1185">Reference proteome</keyword>
<accession>A0A1L9URB4</accession>
<dbReference type="Proteomes" id="UP000184499">
    <property type="component" value="Unassembled WGS sequence"/>
</dbReference>
<reference evidence="2" key="1">
    <citation type="journal article" date="2017" name="Genome Biol.">
        <title>Comparative genomics reveals high biological diversity and specific adaptations in the industrially and medically important fungal genus Aspergillus.</title>
        <authorList>
            <person name="de Vries R.P."/>
            <person name="Riley R."/>
            <person name="Wiebenga A."/>
            <person name="Aguilar-Osorio G."/>
            <person name="Amillis S."/>
            <person name="Uchima C.A."/>
            <person name="Anderluh G."/>
            <person name="Asadollahi M."/>
            <person name="Askin M."/>
            <person name="Barry K."/>
            <person name="Battaglia E."/>
            <person name="Bayram O."/>
            <person name="Benocci T."/>
            <person name="Braus-Stromeyer S.A."/>
            <person name="Caldana C."/>
            <person name="Canovas D."/>
            <person name="Cerqueira G.C."/>
            <person name="Chen F."/>
            <person name="Chen W."/>
            <person name="Choi C."/>
            <person name="Clum A."/>
            <person name="Dos Santos R.A."/>
            <person name="Damasio A.R."/>
            <person name="Diallinas G."/>
            <person name="Emri T."/>
            <person name="Fekete E."/>
            <person name="Flipphi M."/>
            <person name="Freyberg S."/>
            <person name="Gallo A."/>
            <person name="Gournas C."/>
            <person name="Habgood R."/>
            <person name="Hainaut M."/>
            <person name="Harispe M.L."/>
            <person name="Henrissat B."/>
            <person name="Hilden K.S."/>
            <person name="Hope R."/>
            <person name="Hossain A."/>
            <person name="Karabika E."/>
            <person name="Karaffa L."/>
            <person name="Karanyi Z."/>
            <person name="Krasevec N."/>
            <person name="Kuo A."/>
            <person name="Kusch H."/>
            <person name="LaButti K."/>
            <person name="Lagendijk E.L."/>
            <person name="Lapidus A."/>
            <person name="Levasseur A."/>
            <person name="Lindquist E."/>
            <person name="Lipzen A."/>
            <person name="Logrieco A.F."/>
            <person name="MacCabe A."/>
            <person name="Maekelae M.R."/>
            <person name="Malavazi I."/>
            <person name="Melin P."/>
            <person name="Meyer V."/>
            <person name="Mielnichuk N."/>
            <person name="Miskei M."/>
            <person name="Molnar A.P."/>
            <person name="Mule G."/>
            <person name="Ngan C.Y."/>
            <person name="Orejas M."/>
            <person name="Orosz E."/>
            <person name="Ouedraogo J.P."/>
            <person name="Overkamp K.M."/>
            <person name="Park H.-S."/>
            <person name="Perrone G."/>
            <person name="Piumi F."/>
            <person name="Punt P.J."/>
            <person name="Ram A.F."/>
            <person name="Ramon A."/>
            <person name="Rauscher S."/>
            <person name="Record E."/>
            <person name="Riano-Pachon D.M."/>
            <person name="Robert V."/>
            <person name="Roehrig J."/>
            <person name="Ruller R."/>
            <person name="Salamov A."/>
            <person name="Salih N.S."/>
            <person name="Samson R.A."/>
            <person name="Sandor E."/>
            <person name="Sanguinetti M."/>
            <person name="Schuetze T."/>
            <person name="Sepcic K."/>
            <person name="Shelest E."/>
            <person name="Sherlock G."/>
            <person name="Sophianopoulou V."/>
            <person name="Squina F.M."/>
            <person name="Sun H."/>
            <person name="Susca A."/>
            <person name="Todd R.B."/>
            <person name="Tsang A."/>
            <person name="Unkles S.E."/>
            <person name="van de Wiele N."/>
            <person name="van Rossen-Uffink D."/>
            <person name="Oliveira J.V."/>
            <person name="Vesth T.C."/>
            <person name="Visser J."/>
            <person name="Yu J.-H."/>
            <person name="Zhou M."/>
            <person name="Andersen M.R."/>
            <person name="Archer D.B."/>
            <person name="Baker S.E."/>
            <person name="Benoit I."/>
            <person name="Brakhage A.A."/>
            <person name="Braus G.H."/>
            <person name="Fischer R."/>
            <person name="Frisvad J.C."/>
            <person name="Goldman G.H."/>
            <person name="Houbraken J."/>
            <person name="Oakley B."/>
            <person name="Pocsi I."/>
            <person name="Scazzocchio C."/>
            <person name="Seiboth B."/>
            <person name="vanKuyk P.A."/>
            <person name="Wortman J."/>
            <person name="Dyer P.S."/>
            <person name="Grigoriev I.V."/>
        </authorList>
    </citation>
    <scope>NUCLEOTIDE SEQUENCE [LARGE SCALE GENOMIC DNA]</scope>
    <source>
        <strain evidence="2">CBS 101740 / IMI 381727 / IBT 21946</strain>
    </source>
</reference>
<dbReference type="EMBL" id="KV878681">
    <property type="protein sequence ID" value="OJJ74303.1"/>
    <property type="molecule type" value="Genomic_DNA"/>
</dbReference>
<proteinExistence type="predicted"/>
<name>A0A1L9URB4_ASPBC</name>
<gene>
    <name evidence="1" type="ORF">ASPBRDRAFT_193033</name>
</gene>
<protein>
    <submittedName>
        <fullName evidence="1">Uncharacterized protein</fullName>
    </submittedName>
</protein>
<dbReference type="GeneID" id="93573041"/>
<dbReference type="OrthoDB" id="4393511at2759"/>
<dbReference type="VEuPathDB" id="FungiDB:ASPBRDRAFT_193033"/>
<dbReference type="AlphaFoldDB" id="A0A1L9URB4"/>
<sequence length="69" mass="7292">MYSYTPTSKFLVLAPTESAPLSTSTPVPASSTWASTLATLLPSKPPGSKNKFNSTNRAGHDFLASHLIV</sequence>
<dbReference type="RefSeq" id="XP_067481551.1">
    <property type="nucleotide sequence ID" value="XM_067620553.1"/>
</dbReference>
<organism evidence="1 2">
    <name type="scientific">Aspergillus brasiliensis (strain CBS 101740 / IMI 381727 / IBT 21946)</name>
    <dbReference type="NCBI Taxonomy" id="767769"/>
    <lineage>
        <taxon>Eukaryota</taxon>
        <taxon>Fungi</taxon>
        <taxon>Dikarya</taxon>
        <taxon>Ascomycota</taxon>
        <taxon>Pezizomycotina</taxon>
        <taxon>Eurotiomycetes</taxon>
        <taxon>Eurotiomycetidae</taxon>
        <taxon>Eurotiales</taxon>
        <taxon>Aspergillaceae</taxon>
        <taxon>Aspergillus</taxon>
        <taxon>Aspergillus subgen. Circumdati</taxon>
    </lineage>
</organism>